<keyword evidence="3" id="KW-1185">Reference proteome</keyword>
<comment type="caution">
    <text evidence="2">The sequence shown here is derived from an EMBL/GenBank/DDBJ whole genome shotgun (WGS) entry which is preliminary data.</text>
</comment>
<dbReference type="SUPFAM" id="SSF54593">
    <property type="entry name" value="Glyoxalase/Bleomycin resistance protein/Dihydroxybiphenyl dioxygenase"/>
    <property type="match status" value="1"/>
</dbReference>
<reference evidence="2 3" key="1">
    <citation type="submission" date="2019-03" db="EMBL/GenBank/DDBJ databases">
        <title>Sequencing the genomes of 1000 actinobacteria strains.</title>
        <authorList>
            <person name="Klenk H.-P."/>
        </authorList>
    </citation>
    <scope>NUCLEOTIDE SEQUENCE [LARGE SCALE GENOMIC DNA]</scope>
    <source>
        <strain evidence="2 3">DSM 18936</strain>
    </source>
</reference>
<feature type="domain" description="VOC" evidence="1">
    <location>
        <begin position="11"/>
        <end position="127"/>
    </location>
</feature>
<proteinExistence type="predicted"/>
<evidence type="ECO:0000313" key="3">
    <source>
        <dbReference type="Proteomes" id="UP000294558"/>
    </source>
</evidence>
<evidence type="ECO:0000313" key="2">
    <source>
        <dbReference type="EMBL" id="TDT16952.1"/>
    </source>
</evidence>
<dbReference type="InterPro" id="IPR004360">
    <property type="entry name" value="Glyas_Fos-R_dOase_dom"/>
</dbReference>
<dbReference type="Proteomes" id="UP000294558">
    <property type="component" value="Unassembled WGS sequence"/>
</dbReference>
<sequence length="262" mass="27837">MPAFTSYEPGQPCWVDLMSPDVDASKAFYSAVFGWDAHDELDDEGNRIYVNFSLDGNDVAGLGANQPGMPPMAIWNSYVCAPDVAATVAKVESAGGTVMMPPMQVMSAGHMAIIADPTGAVISIWQPGEHPGAGVANEPNTWSWNELMTRDIDTALPFYTDVFGWQFDAMDMGGGMIYHVVHGGTDGWAGAMAMPPDVPEQAPNHWAVYFMVADTDATVAAVTANGGSVVMPPMDTPGVGRMCIFHDPQGGSFSTLQPEQQG</sequence>
<dbReference type="EMBL" id="SOAU01000001">
    <property type="protein sequence ID" value="TDT16952.1"/>
    <property type="molecule type" value="Genomic_DNA"/>
</dbReference>
<dbReference type="InterPro" id="IPR037523">
    <property type="entry name" value="VOC_core"/>
</dbReference>
<evidence type="ECO:0000259" key="1">
    <source>
        <dbReference type="PROSITE" id="PS51819"/>
    </source>
</evidence>
<dbReference type="Gene3D" id="3.10.180.10">
    <property type="entry name" value="2,3-Dihydroxybiphenyl 1,2-Dioxygenase, domain 1"/>
    <property type="match status" value="2"/>
</dbReference>
<dbReference type="OrthoDB" id="9793039at2"/>
<dbReference type="AlphaFoldDB" id="A0A4R7I0B1"/>
<dbReference type="InterPro" id="IPR029068">
    <property type="entry name" value="Glyas_Bleomycin-R_OHBP_Dase"/>
</dbReference>
<gene>
    <name evidence="2" type="ORF">BDK89_2553</name>
</gene>
<protein>
    <recommendedName>
        <fullName evidence="1">VOC domain-containing protein</fullName>
    </recommendedName>
</protein>
<dbReference type="Pfam" id="PF00903">
    <property type="entry name" value="Glyoxalase"/>
    <property type="match status" value="2"/>
</dbReference>
<accession>A0A4R7I0B1</accession>
<dbReference type="PANTHER" id="PTHR33993">
    <property type="entry name" value="GLYOXALASE-RELATED"/>
    <property type="match status" value="1"/>
</dbReference>
<name>A0A4R7I0B1_9ACTN</name>
<dbReference type="InterPro" id="IPR052164">
    <property type="entry name" value="Anthracycline_SecMetBiosynth"/>
</dbReference>
<dbReference type="RefSeq" id="WP_133869278.1">
    <property type="nucleotide sequence ID" value="NZ_SOAU01000001.1"/>
</dbReference>
<dbReference type="PANTHER" id="PTHR33993:SF14">
    <property type="entry name" value="GB|AAF24581.1"/>
    <property type="match status" value="1"/>
</dbReference>
<dbReference type="PROSITE" id="PS51819">
    <property type="entry name" value="VOC"/>
    <property type="match status" value="2"/>
</dbReference>
<feature type="domain" description="VOC" evidence="1">
    <location>
        <begin position="141"/>
        <end position="258"/>
    </location>
</feature>
<organism evidence="2 3">
    <name type="scientific">Ilumatobacter fluminis</name>
    <dbReference type="NCBI Taxonomy" id="467091"/>
    <lineage>
        <taxon>Bacteria</taxon>
        <taxon>Bacillati</taxon>
        <taxon>Actinomycetota</taxon>
        <taxon>Acidimicrobiia</taxon>
        <taxon>Acidimicrobiales</taxon>
        <taxon>Ilumatobacteraceae</taxon>
        <taxon>Ilumatobacter</taxon>
    </lineage>
</organism>
<dbReference type="CDD" id="cd07247">
    <property type="entry name" value="SgaA_N_like"/>
    <property type="match status" value="2"/>
</dbReference>